<dbReference type="EMBL" id="BLLF01000060">
    <property type="protein sequence ID" value="GFH06856.1"/>
    <property type="molecule type" value="Genomic_DNA"/>
</dbReference>
<gene>
    <name evidence="2" type="ORF">HaLaN_01564</name>
</gene>
<name>A0A699YIN1_HAELA</name>
<dbReference type="AlphaFoldDB" id="A0A699YIN1"/>
<feature type="compositionally biased region" description="Polar residues" evidence="1">
    <location>
        <begin position="1"/>
        <end position="10"/>
    </location>
</feature>
<accession>A0A699YIN1</accession>
<proteinExistence type="predicted"/>
<protein>
    <submittedName>
        <fullName evidence="2">Uncharacterized protein</fullName>
    </submittedName>
</protein>
<reference evidence="2 3" key="1">
    <citation type="submission" date="2020-02" db="EMBL/GenBank/DDBJ databases">
        <title>Draft genome sequence of Haematococcus lacustris strain NIES-144.</title>
        <authorList>
            <person name="Morimoto D."/>
            <person name="Nakagawa S."/>
            <person name="Yoshida T."/>
            <person name="Sawayama S."/>
        </authorList>
    </citation>
    <scope>NUCLEOTIDE SEQUENCE [LARGE SCALE GENOMIC DNA]</scope>
    <source>
        <strain evidence="2 3">NIES-144</strain>
    </source>
</reference>
<keyword evidence="3" id="KW-1185">Reference proteome</keyword>
<organism evidence="2 3">
    <name type="scientific">Haematococcus lacustris</name>
    <name type="common">Green alga</name>
    <name type="synonym">Haematococcus pluvialis</name>
    <dbReference type="NCBI Taxonomy" id="44745"/>
    <lineage>
        <taxon>Eukaryota</taxon>
        <taxon>Viridiplantae</taxon>
        <taxon>Chlorophyta</taxon>
        <taxon>core chlorophytes</taxon>
        <taxon>Chlorophyceae</taxon>
        <taxon>CS clade</taxon>
        <taxon>Chlamydomonadales</taxon>
        <taxon>Haematococcaceae</taxon>
        <taxon>Haematococcus</taxon>
    </lineage>
</organism>
<evidence type="ECO:0000313" key="3">
    <source>
        <dbReference type="Proteomes" id="UP000485058"/>
    </source>
</evidence>
<evidence type="ECO:0000256" key="1">
    <source>
        <dbReference type="SAM" id="MobiDB-lite"/>
    </source>
</evidence>
<comment type="caution">
    <text evidence="2">The sequence shown here is derived from an EMBL/GenBank/DDBJ whole genome shotgun (WGS) entry which is preliminary data.</text>
</comment>
<evidence type="ECO:0000313" key="2">
    <source>
        <dbReference type="EMBL" id="GFH06856.1"/>
    </source>
</evidence>
<dbReference type="Proteomes" id="UP000485058">
    <property type="component" value="Unassembled WGS sequence"/>
</dbReference>
<feature type="region of interest" description="Disordered" evidence="1">
    <location>
        <begin position="1"/>
        <end position="28"/>
    </location>
</feature>
<sequence>MPDSTYTVNGGSIGDDDDQCRSDNDFEIPQFNPTQARLAAATLDGSPEYNVAGQPNTAFPAVAEARLADADCVVAQPKPAIADCSGRLSGGLQVSYRSLLQL</sequence>